<proteinExistence type="predicted"/>
<accession>A0ABX8SL36</accession>
<name>A0ABX8SL36_9ACTN</name>
<evidence type="ECO:0000256" key="1">
    <source>
        <dbReference type="SAM" id="Phobius"/>
    </source>
</evidence>
<keyword evidence="1" id="KW-0812">Transmembrane</keyword>
<reference evidence="2 3" key="1">
    <citation type="submission" date="2021-07" db="EMBL/GenBank/DDBJ databases">
        <title>complete genome sequencing of Tessaracoccus sp.J1M15.</title>
        <authorList>
            <person name="Bae J.-W."/>
            <person name="Kim D.-y."/>
        </authorList>
    </citation>
    <scope>NUCLEOTIDE SEQUENCE [LARGE SCALE GENOMIC DNA]</scope>
    <source>
        <strain evidence="2 3">J1M15</strain>
    </source>
</reference>
<dbReference type="EMBL" id="CP079216">
    <property type="protein sequence ID" value="QXT63355.1"/>
    <property type="molecule type" value="Genomic_DNA"/>
</dbReference>
<keyword evidence="3" id="KW-1185">Reference proteome</keyword>
<sequence>MRIALRATVATLVIGLVVALGFMFWQFWWVPKTEFSCDGLPNGASTPSAAAQEFSRSVINSDTDGMCAVLVNKLTDTELQALATDLREQLGDPTSVEQITVRVGEQGGSLFPLTLEGPGGSVELFVHSFLGWYRVDT</sequence>
<organism evidence="2 3">
    <name type="scientific">Tessaracoccus palaemonis</name>
    <dbReference type="NCBI Taxonomy" id="2829499"/>
    <lineage>
        <taxon>Bacteria</taxon>
        <taxon>Bacillati</taxon>
        <taxon>Actinomycetota</taxon>
        <taxon>Actinomycetes</taxon>
        <taxon>Propionibacteriales</taxon>
        <taxon>Propionibacteriaceae</taxon>
        <taxon>Tessaracoccus</taxon>
    </lineage>
</organism>
<dbReference type="RefSeq" id="WP_219083184.1">
    <property type="nucleotide sequence ID" value="NZ_CP079216.1"/>
</dbReference>
<keyword evidence="1" id="KW-1133">Transmembrane helix</keyword>
<dbReference type="Proteomes" id="UP000824504">
    <property type="component" value="Chromosome"/>
</dbReference>
<keyword evidence="1" id="KW-0472">Membrane</keyword>
<evidence type="ECO:0000313" key="3">
    <source>
        <dbReference type="Proteomes" id="UP000824504"/>
    </source>
</evidence>
<gene>
    <name evidence="2" type="ORF">KDB89_02395</name>
</gene>
<feature type="transmembrane region" description="Helical" evidence="1">
    <location>
        <begin position="7"/>
        <end position="29"/>
    </location>
</feature>
<protein>
    <submittedName>
        <fullName evidence="2">Uncharacterized protein</fullName>
    </submittedName>
</protein>
<evidence type="ECO:0000313" key="2">
    <source>
        <dbReference type="EMBL" id="QXT63355.1"/>
    </source>
</evidence>